<evidence type="ECO:0000313" key="5">
    <source>
        <dbReference type="Proteomes" id="UP000318571"/>
    </source>
</evidence>
<keyword evidence="1" id="KW-0479">Metal-binding</keyword>
<dbReference type="InterPro" id="IPR013087">
    <property type="entry name" value="Znf_C2H2_type"/>
</dbReference>
<evidence type="ECO:0000259" key="3">
    <source>
        <dbReference type="PROSITE" id="PS50157"/>
    </source>
</evidence>
<dbReference type="AlphaFoldDB" id="A0A553NLJ6"/>
<name>A0A553NLJ6_TIGCA</name>
<reference evidence="4 5" key="1">
    <citation type="journal article" date="2018" name="Nat. Ecol. Evol.">
        <title>Genomic signatures of mitonuclear coevolution across populations of Tigriopus californicus.</title>
        <authorList>
            <person name="Barreto F.S."/>
            <person name="Watson E.T."/>
            <person name="Lima T.G."/>
            <person name="Willett C.S."/>
            <person name="Edmands S."/>
            <person name="Li W."/>
            <person name="Burton R.S."/>
        </authorList>
    </citation>
    <scope>NUCLEOTIDE SEQUENCE [LARGE SCALE GENOMIC DNA]</scope>
    <source>
        <strain evidence="4 5">San Diego</strain>
    </source>
</reference>
<evidence type="ECO:0000313" key="4">
    <source>
        <dbReference type="EMBL" id="TRY66277.1"/>
    </source>
</evidence>
<dbReference type="SMART" id="SM00355">
    <property type="entry name" value="ZnF_C2H2"/>
    <property type="match status" value="1"/>
</dbReference>
<organism evidence="4 5">
    <name type="scientific">Tigriopus californicus</name>
    <name type="common">Marine copepod</name>
    <dbReference type="NCBI Taxonomy" id="6832"/>
    <lineage>
        <taxon>Eukaryota</taxon>
        <taxon>Metazoa</taxon>
        <taxon>Ecdysozoa</taxon>
        <taxon>Arthropoda</taxon>
        <taxon>Crustacea</taxon>
        <taxon>Multicrustacea</taxon>
        <taxon>Hexanauplia</taxon>
        <taxon>Copepoda</taxon>
        <taxon>Harpacticoida</taxon>
        <taxon>Harpacticidae</taxon>
        <taxon>Tigriopus</taxon>
    </lineage>
</organism>
<dbReference type="PROSITE" id="PS50157">
    <property type="entry name" value="ZINC_FINGER_C2H2_2"/>
    <property type="match status" value="1"/>
</dbReference>
<proteinExistence type="predicted"/>
<dbReference type="EMBL" id="VCGU01000099">
    <property type="protein sequence ID" value="TRY66277.1"/>
    <property type="molecule type" value="Genomic_DNA"/>
</dbReference>
<evidence type="ECO:0000256" key="2">
    <source>
        <dbReference type="SAM" id="MobiDB-lite"/>
    </source>
</evidence>
<feature type="domain" description="C2H2-type" evidence="3">
    <location>
        <begin position="154"/>
        <end position="184"/>
    </location>
</feature>
<feature type="region of interest" description="Disordered" evidence="2">
    <location>
        <begin position="226"/>
        <end position="245"/>
    </location>
</feature>
<accession>A0A553NLJ6</accession>
<comment type="caution">
    <text evidence="4">The sequence shown here is derived from an EMBL/GenBank/DDBJ whole genome shotgun (WGS) entry which is preliminary data.</text>
</comment>
<evidence type="ECO:0000256" key="1">
    <source>
        <dbReference type="PROSITE-ProRule" id="PRU00042"/>
    </source>
</evidence>
<gene>
    <name evidence="4" type="ORF">TCAL_17346</name>
</gene>
<dbReference type="GO" id="GO:0008270">
    <property type="term" value="F:zinc ion binding"/>
    <property type="evidence" value="ECO:0007669"/>
    <property type="project" value="UniProtKB-KW"/>
</dbReference>
<dbReference type="Proteomes" id="UP000318571">
    <property type="component" value="Unassembled WGS sequence"/>
</dbReference>
<feature type="compositionally biased region" description="Polar residues" evidence="2">
    <location>
        <begin position="106"/>
        <end position="120"/>
    </location>
</feature>
<feature type="compositionally biased region" description="Polar residues" evidence="2">
    <location>
        <begin position="566"/>
        <end position="575"/>
    </location>
</feature>
<keyword evidence="1" id="KW-0862">Zinc</keyword>
<feature type="region of interest" description="Disordered" evidence="2">
    <location>
        <begin position="535"/>
        <end position="586"/>
    </location>
</feature>
<protein>
    <recommendedName>
        <fullName evidence="3">C2H2-type domain-containing protein</fullName>
    </recommendedName>
</protein>
<feature type="compositionally biased region" description="Low complexity" evidence="2">
    <location>
        <begin position="545"/>
        <end position="565"/>
    </location>
</feature>
<keyword evidence="1" id="KW-0863">Zinc-finger</keyword>
<feature type="region of interest" description="Disordered" evidence="2">
    <location>
        <begin position="68"/>
        <end position="133"/>
    </location>
</feature>
<keyword evidence="5" id="KW-1185">Reference proteome</keyword>
<sequence length="741" mass="82975">MNGIADGVGAIADTFTAEGKIKVCHVPCEPKAPPVLNKFGIADLAQFDGHWSDEEGLILDKDYVPDADEEMNSSTDSGEEGGKKKAKKADSKKADSKKDGGQGGQTAITDSSKAAKSTTRSLHEFSGAPSDRERAQIVANAKKLPGAAVAELWWKCPEENCTIQTKRADHLKRHMVNIHKREKNDPFFKTLSYVRYSTCPDCGCRKANMHQHRQSCKAAQAKEVVETPKQRKSLQKPDGPKTIPALKDLSNSSVEDCFVKFLGNRAPVTKQTYRRYLRLFFKYCQKEDETFEPKALFEKLNLPFGEAVVLQSHLVRAFLHTLSPTMALNVGKALLLFLSMYQDFVYANYEMSDNQVKDQAKDMIEHASVVIKNHSKTCCVDAKAVTDKNREVQRQAKSLSSQPELVRLYCRRIPGSTRHGIDWVRTVLVKKLGIKNAHDPHLLSFTSMALRKAYSQFANEIVEKDTEAQEQIRKDTANFMGHANKTADQHYRVDDSSTMRIVKRVQDLLECPVTEEELSKIGFDVAQDQTDMVGNALAGIDPPQSTELGSDSSTDSSDSDGNTSGKTQDCTSTTHPAVLKEPLPVIDPPTTSIQAVQKKFVVSEGAAKIPMRTTHAPFSDDERDLMARFFLCRDIITITTETIAVALGNEEYRNLHKKVMLQVNGNERKLKQRIRSALRKMVQCHTLLLLPHVSCWRILLLSVMSLKRSSLNGNQWMVCRRFYDQCQCNASPSKKEKRAFI</sequence>
<feature type="compositionally biased region" description="Basic and acidic residues" evidence="2">
    <location>
        <begin position="80"/>
        <end position="100"/>
    </location>
</feature>